<proteinExistence type="predicted"/>
<dbReference type="EMBL" id="CP000884">
    <property type="protein sequence ID" value="ABX34605.1"/>
    <property type="molecule type" value="Genomic_DNA"/>
</dbReference>
<dbReference type="Proteomes" id="UP000000784">
    <property type="component" value="Chromosome"/>
</dbReference>
<dbReference type="eggNOG" id="ENOG5033D87">
    <property type="taxonomic scope" value="Bacteria"/>
</dbReference>
<reference evidence="2" key="2">
    <citation type="submission" date="2007-11" db="EMBL/GenBank/DDBJ databases">
        <title>Complete sequence of Delftia acidovorans DSM 14801 / SPH-1.</title>
        <authorList>
            <person name="Copeland A."/>
            <person name="Lucas S."/>
            <person name="Lapidus A."/>
            <person name="Barry K."/>
            <person name="Glavina del Rio T."/>
            <person name="Dalin E."/>
            <person name="Tice H."/>
            <person name="Pitluck S."/>
            <person name="Lowry S."/>
            <person name="Clum A."/>
            <person name="Schmutz J."/>
            <person name="Larimer F."/>
            <person name="Land M."/>
            <person name="Hauser L."/>
            <person name="Kyrpides N."/>
            <person name="Kim E."/>
            <person name="Schleheck D."/>
            <person name="Richardson P."/>
        </authorList>
    </citation>
    <scope>NUCLEOTIDE SEQUENCE [LARGE SCALE GENOMIC DNA]</scope>
    <source>
        <strain evidence="2">DSM 14801 / SPH-1</strain>
    </source>
</reference>
<dbReference type="STRING" id="398578.Daci_1965"/>
<evidence type="ECO:0000313" key="2">
    <source>
        <dbReference type="Proteomes" id="UP000000784"/>
    </source>
</evidence>
<dbReference type="AlphaFoldDB" id="A9BT40"/>
<reference evidence="1 2" key="1">
    <citation type="journal article" date="2004" name="Appl. Environ. Microbiol.">
        <title>Mineralization of individual congeners of linear alkylbenzenesulfonate by defined pairs of heterotrophic bacteria.</title>
        <authorList>
            <person name="Schleheck D."/>
            <person name="Knepper T.P."/>
            <person name="Fischer K."/>
            <person name="Cook A.M."/>
        </authorList>
    </citation>
    <scope>NUCLEOTIDE SEQUENCE [LARGE SCALE GENOMIC DNA]</scope>
    <source>
        <strain evidence="2">DSM 14801 / SPH-1</strain>
    </source>
</reference>
<evidence type="ECO:0000313" key="1">
    <source>
        <dbReference type="EMBL" id="ABX34605.1"/>
    </source>
</evidence>
<name>A9BT40_DELAS</name>
<dbReference type="HOGENOM" id="CLU_1701388_0_0_4"/>
<dbReference type="KEGG" id="dac:Daci_1965"/>
<protein>
    <submittedName>
        <fullName evidence="1">Uncharacterized protein</fullName>
    </submittedName>
</protein>
<accession>A9BT40</accession>
<organism evidence="1 2">
    <name type="scientific">Delftia acidovorans (strain DSM 14801 / SPH-1)</name>
    <dbReference type="NCBI Taxonomy" id="398578"/>
    <lineage>
        <taxon>Bacteria</taxon>
        <taxon>Pseudomonadati</taxon>
        <taxon>Pseudomonadota</taxon>
        <taxon>Betaproteobacteria</taxon>
        <taxon>Burkholderiales</taxon>
        <taxon>Comamonadaceae</taxon>
        <taxon>Delftia</taxon>
    </lineage>
</organism>
<keyword evidence="2" id="KW-1185">Reference proteome</keyword>
<gene>
    <name evidence="1" type="ordered locus">Daci_1965</name>
</gene>
<sequence>MGLVRYGYEFLESAFVMYERAAQPRPPLVPCPPIPVLYLLGHGLELTFKAFLLSKGVTLKHIRYELGHDLEWAFSSSKENGLGTVLQWQASDESALTLFNVMYKAKELEYIVTGAKTIPYYPLLQNFSIKLFDAVATPIGFRKRLATWTLDESPV</sequence>